<sequence>MNTLEFTFSGEALTALPSGGLYWADADLLVVSDLHLGKSARLSAVGGAQLPPYETRATLDRLNADLAWTGATEVLCLGDSFDAPGLDQCLPEDDLLWLTRLQAGRRWTWMEGNHDPGPVALGGAHRADLTRGPLTFRHIAAAAPRGEVSGHYHPKARVRLRGTTLSRPCFLMDAQRLILPAYGTYTGGLFSHDAALCALMGPEAQAILTGPRPMAMPMPRAGRASA</sequence>
<dbReference type="SUPFAM" id="SSF56300">
    <property type="entry name" value="Metallo-dependent phosphatases"/>
    <property type="match status" value="1"/>
</dbReference>
<organism evidence="1 2">
    <name type="scientific">Sagittula marina</name>
    <dbReference type="NCBI Taxonomy" id="943940"/>
    <lineage>
        <taxon>Bacteria</taxon>
        <taxon>Pseudomonadati</taxon>
        <taxon>Pseudomonadota</taxon>
        <taxon>Alphaproteobacteria</taxon>
        <taxon>Rhodobacterales</taxon>
        <taxon>Roseobacteraceae</taxon>
        <taxon>Sagittula</taxon>
    </lineage>
</organism>
<dbReference type="InterPro" id="IPR029052">
    <property type="entry name" value="Metallo-depent_PP-like"/>
</dbReference>
<protein>
    <recommendedName>
        <fullName evidence="3">Phosphoesterase</fullName>
    </recommendedName>
</protein>
<name>A0A7W6DU70_9RHOB</name>
<dbReference type="PANTHER" id="PTHR39323">
    <property type="entry name" value="BLR1149 PROTEIN"/>
    <property type="match status" value="1"/>
</dbReference>
<comment type="caution">
    <text evidence="1">The sequence shown here is derived from an EMBL/GenBank/DDBJ whole genome shotgun (WGS) entry which is preliminary data.</text>
</comment>
<dbReference type="InterPro" id="IPR026336">
    <property type="entry name" value="PdeM-like"/>
</dbReference>
<evidence type="ECO:0000313" key="2">
    <source>
        <dbReference type="Proteomes" id="UP000541426"/>
    </source>
</evidence>
<evidence type="ECO:0008006" key="3">
    <source>
        <dbReference type="Google" id="ProtNLM"/>
    </source>
</evidence>
<keyword evidence="2" id="KW-1185">Reference proteome</keyword>
<dbReference type="NCBIfam" id="TIGR04123">
    <property type="entry name" value="P_estr_lig_assc"/>
    <property type="match status" value="1"/>
</dbReference>
<dbReference type="PIRSF" id="PIRSF000887">
    <property type="entry name" value="Pesterase_MJ0037"/>
    <property type="match status" value="1"/>
</dbReference>
<gene>
    <name evidence="1" type="ORF">GGQ68_003326</name>
</gene>
<evidence type="ECO:0000313" key="1">
    <source>
        <dbReference type="EMBL" id="MBB3986982.1"/>
    </source>
</evidence>
<dbReference type="EMBL" id="JACIEJ010000008">
    <property type="protein sequence ID" value="MBB3986982.1"/>
    <property type="molecule type" value="Genomic_DNA"/>
</dbReference>
<proteinExistence type="predicted"/>
<dbReference type="InterPro" id="IPR024173">
    <property type="entry name" value="Pesterase_MJ0037-like"/>
</dbReference>
<dbReference type="RefSeq" id="WP_183967778.1">
    <property type="nucleotide sequence ID" value="NZ_BAABBZ010000019.1"/>
</dbReference>
<reference evidence="1 2" key="1">
    <citation type="submission" date="2020-08" db="EMBL/GenBank/DDBJ databases">
        <title>Genomic Encyclopedia of Type Strains, Phase IV (KMG-IV): sequencing the most valuable type-strain genomes for metagenomic binning, comparative biology and taxonomic classification.</title>
        <authorList>
            <person name="Goeker M."/>
        </authorList>
    </citation>
    <scope>NUCLEOTIDE SEQUENCE [LARGE SCALE GENOMIC DNA]</scope>
    <source>
        <strain evidence="1 2">DSM 102235</strain>
    </source>
</reference>
<dbReference type="PANTHER" id="PTHR39323:SF1">
    <property type="entry name" value="BLR1149 PROTEIN"/>
    <property type="match status" value="1"/>
</dbReference>
<dbReference type="Proteomes" id="UP000541426">
    <property type="component" value="Unassembled WGS sequence"/>
</dbReference>
<dbReference type="AlphaFoldDB" id="A0A7W6DU70"/>
<accession>A0A7W6DU70</accession>